<evidence type="ECO:0008006" key="2">
    <source>
        <dbReference type="Google" id="ProtNLM"/>
    </source>
</evidence>
<sequence>MPKPLTLLNRFDRLNRRHFRGKLKRPSMVRFSKQPASDDVEAVGRTIFKSNGQVCILIHAGLKPFTTLTELVLAHEMAHQWNHQRGVKGEADNCHKRGSRHHCKVLSILNKEPTLC</sequence>
<name>A0A0F9IX71_9ZZZZ</name>
<gene>
    <name evidence="1" type="ORF">LCGC14_1602770</name>
</gene>
<evidence type="ECO:0000313" key="1">
    <source>
        <dbReference type="EMBL" id="KKM24674.1"/>
    </source>
</evidence>
<dbReference type="AlphaFoldDB" id="A0A0F9IX71"/>
<organism evidence="1">
    <name type="scientific">marine sediment metagenome</name>
    <dbReference type="NCBI Taxonomy" id="412755"/>
    <lineage>
        <taxon>unclassified sequences</taxon>
        <taxon>metagenomes</taxon>
        <taxon>ecological metagenomes</taxon>
    </lineage>
</organism>
<reference evidence="1" key="1">
    <citation type="journal article" date="2015" name="Nature">
        <title>Complex archaea that bridge the gap between prokaryotes and eukaryotes.</title>
        <authorList>
            <person name="Spang A."/>
            <person name="Saw J.H."/>
            <person name="Jorgensen S.L."/>
            <person name="Zaremba-Niedzwiedzka K."/>
            <person name="Martijn J."/>
            <person name="Lind A.E."/>
            <person name="van Eijk R."/>
            <person name="Schleper C."/>
            <person name="Guy L."/>
            <person name="Ettema T.J."/>
        </authorList>
    </citation>
    <scope>NUCLEOTIDE SEQUENCE</scope>
</reference>
<dbReference type="EMBL" id="LAZR01012876">
    <property type="protein sequence ID" value="KKM24674.1"/>
    <property type="molecule type" value="Genomic_DNA"/>
</dbReference>
<accession>A0A0F9IX71</accession>
<comment type="caution">
    <text evidence="1">The sequence shown here is derived from an EMBL/GenBank/DDBJ whole genome shotgun (WGS) entry which is preliminary data.</text>
</comment>
<protein>
    <recommendedName>
        <fullName evidence="2">SprT-like domain-containing protein</fullName>
    </recommendedName>
</protein>
<proteinExistence type="predicted"/>